<accession>A0A1I3ZIG6</accession>
<dbReference type="GO" id="GO:0003677">
    <property type="term" value="F:DNA binding"/>
    <property type="evidence" value="ECO:0007669"/>
    <property type="project" value="InterPro"/>
</dbReference>
<dbReference type="PROSITE" id="PS00042">
    <property type="entry name" value="HTH_CRP_1"/>
    <property type="match status" value="1"/>
</dbReference>
<dbReference type="SUPFAM" id="SSF46785">
    <property type="entry name" value="Winged helix' DNA-binding domain"/>
    <property type="match status" value="1"/>
</dbReference>
<dbReference type="GO" id="GO:0003700">
    <property type="term" value="F:DNA-binding transcription factor activity"/>
    <property type="evidence" value="ECO:0007669"/>
    <property type="project" value="InterPro"/>
</dbReference>
<protein>
    <submittedName>
        <fullName evidence="2">Regulatory protein, crp family</fullName>
    </submittedName>
</protein>
<gene>
    <name evidence="2" type="ORF">SAMN02745775_102530</name>
</gene>
<organism evidence="2 3">
    <name type="scientific">Falsiroseomonas stagni DSM 19981</name>
    <dbReference type="NCBI Taxonomy" id="1123062"/>
    <lineage>
        <taxon>Bacteria</taxon>
        <taxon>Pseudomonadati</taxon>
        <taxon>Pseudomonadota</taxon>
        <taxon>Alphaproteobacteria</taxon>
        <taxon>Acetobacterales</taxon>
        <taxon>Roseomonadaceae</taxon>
        <taxon>Falsiroseomonas</taxon>
    </lineage>
</organism>
<sequence length="57" mass="6504">MTRADIADFLGRTLETVSRGFTAFRRRGWIREPAHRRVELLRRPALLDLVEGEAAGP</sequence>
<dbReference type="Gene3D" id="1.10.10.10">
    <property type="entry name" value="Winged helix-like DNA-binding domain superfamily/Winged helix DNA-binding domain"/>
    <property type="match status" value="1"/>
</dbReference>
<proteinExistence type="predicted"/>
<dbReference type="InterPro" id="IPR018335">
    <property type="entry name" value="Tscrpt_reg_HTH_Crp-type_CS"/>
</dbReference>
<dbReference type="STRING" id="1123062.SAMN02745775_102530"/>
<evidence type="ECO:0000313" key="3">
    <source>
        <dbReference type="Proteomes" id="UP000199473"/>
    </source>
</evidence>
<dbReference type="AlphaFoldDB" id="A0A1I3ZIG6"/>
<dbReference type="Proteomes" id="UP000199473">
    <property type="component" value="Unassembled WGS sequence"/>
</dbReference>
<dbReference type="InterPro" id="IPR012318">
    <property type="entry name" value="HTH_CRP"/>
</dbReference>
<evidence type="ECO:0000259" key="1">
    <source>
        <dbReference type="PROSITE" id="PS51063"/>
    </source>
</evidence>
<dbReference type="PROSITE" id="PS51063">
    <property type="entry name" value="HTH_CRP_2"/>
    <property type="match status" value="1"/>
</dbReference>
<evidence type="ECO:0000313" key="2">
    <source>
        <dbReference type="EMBL" id="SFK43832.1"/>
    </source>
</evidence>
<dbReference type="Pfam" id="PF13545">
    <property type="entry name" value="HTH_Crp_2"/>
    <property type="match status" value="1"/>
</dbReference>
<dbReference type="EMBL" id="FOSQ01000002">
    <property type="protein sequence ID" value="SFK43832.1"/>
    <property type="molecule type" value="Genomic_DNA"/>
</dbReference>
<dbReference type="InterPro" id="IPR036390">
    <property type="entry name" value="WH_DNA-bd_sf"/>
</dbReference>
<keyword evidence="3" id="KW-1185">Reference proteome</keyword>
<dbReference type="SMART" id="SM00419">
    <property type="entry name" value="HTH_CRP"/>
    <property type="match status" value="1"/>
</dbReference>
<reference evidence="2 3" key="1">
    <citation type="submission" date="2016-10" db="EMBL/GenBank/DDBJ databases">
        <authorList>
            <person name="de Groot N.N."/>
        </authorList>
    </citation>
    <scope>NUCLEOTIDE SEQUENCE [LARGE SCALE GENOMIC DNA]</scope>
    <source>
        <strain evidence="2 3">DSM 19981</strain>
    </source>
</reference>
<feature type="domain" description="HTH crp-type" evidence="1">
    <location>
        <begin position="1"/>
        <end position="44"/>
    </location>
</feature>
<name>A0A1I3ZIG6_9PROT</name>
<dbReference type="InterPro" id="IPR036388">
    <property type="entry name" value="WH-like_DNA-bd_sf"/>
</dbReference>